<protein>
    <submittedName>
        <fullName evidence="2">Uncharacterized protein</fullName>
    </submittedName>
</protein>
<geneLocation type="plasmid" evidence="2 3">
    <name>pRetIE4771a</name>
</geneLocation>
<accession>A0A060I702</accession>
<organism evidence="2 3">
    <name type="scientific">Rhizobium etli bv. mimosae str. IE4771</name>
    <dbReference type="NCBI Taxonomy" id="1432050"/>
    <lineage>
        <taxon>Bacteria</taxon>
        <taxon>Pseudomonadati</taxon>
        <taxon>Pseudomonadota</taxon>
        <taxon>Alphaproteobacteria</taxon>
        <taxon>Hyphomicrobiales</taxon>
        <taxon>Rhizobiaceae</taxon>
        <taxon>Rhizobium/Agrobacterium group</taxon>
        <taxon>Rhizobium</taxon>
    </lineage>
</organism>
<gene>
    <name evidence="2" type="ORF">IE4771_PA00131</name>
</gene>
<feature type="compositionally biased region" description="Basic and acidic residues" evidence="1">
    <location>
        <begin position="12"/>
        <end position="32"/>
    </location>
</feature>
<keyword evidence="2" id="KW-0614">Plasmid</keyword>
<evidence type="ECO:0000313" key="3">
    <source>
        <dbReference type="Proteomes" id="UP000027180"/>
    </source>
</evidence>
<evidence type="ECO:0000313" key="2">
    <source>
        <dbReference type="EMBL" id="AIC29637.1"/>
    </source>
</evidence>
<feature type="compositionally biased region" description="Basic and acidic residues" evidence="1">
    <location>
        <begin position="43"/>
        <end position="52"/>
    </location>
</feature>
<dbReference type="Proteomes" id="UP000027180">
    <property type="component" value="Plasmid pRetIE4771a"/>
</dbReference>
<evidence type="ECO:0000256" key="1">
    <source>
        <dbReference type="SAM" id="MobiDB-lite"/>
    </source>
</evidence>
<dbReference type="KEGG" id="rei:IE4771_PA00131"/>
<name>A0A060I702_RHIET</name>
<dbReference type="AlphaFoldDB" id="A0A060I702"/>
<dbReference type="HOGENOM" id="CLU_2828213_0_0_5"/>
<dbReference type="EMBL" id="CP006987">
    <property type="protein sequence ID" value="AIC29637.1"/>
    <property type="molecule type" value="Genomic_DNA"/>
</dbReference>
<sequence length="66" mass="6949">MTHSAEGGESLGQDRADSLQNEAADREQDPADHAAQANVEGRTAMEGRNVRREAGARLAFVVGLSA</sequence>
<dbReference type="OrthoDB" id="8392247at2"/>
<proteinExistence type="predicted"/>
<reference evidence="2 3" key="1">
    <citation type="submission" date="2013-12" db="EMBL/GenBank/DDBJ databases">
        <title>Complete genome sequence of Rhizobium etli bv. mimosae IE4771.</title>
        <authorList>
            <person name="Bustos P."/>
            <person name="Santamaria R.I."/>
            <person name="Lozano L."/>
            <person name="Ormeno-Orrillo E."/>
            <person name="Rogel M.A."/>
            <person name="Romero D."/>
            <person name="Cevallos M.A."/>
            <person name="Martinez-Romero E."/>
            <person name="Gonzalez V."/>
        </authorList>
    </citation>
    <scope>NUCLEOTIDE SEQUENCE [LARGE SCALE GENOMIC DNA]</scope>
    <source>
        <strain evidence="2 3">IE4771</strain>
        <plasmid evidence="3">Plasmid pRetIE4771a</plasmid>
    </source>
</reference>
<feature type="region of interest" description="Disordered" evidence="1">
    <location>
        <begin position="1"/>
        <end position="52"/>
    </location>
</feature>